<keyword evidence="5" id="KW-0539">Nucleus</keyword>
<evidence type="ECO:0000313" key="7">
    <source>
        <dbReference type="EMBL" id="CAB5366012.1"/>
    </source>
</evidence>
<evidence type="ECO:0000256" key="3">
    <source>
        <dbReference type="ARBA" id="ARBA00022771"/>
    </source>
</evidence>
<dbReference type="Proteomes" id="UP000684084">
    <property type="component" value="Unassembled WGS sequence"/>
</dbReference>
<dbReference type="PROSITE" id="PS50879">
    <property type="entry name" value="RNASE_H_1"/>
    <property type="match status" value="1"/>
</dbReference>
<keyword evidence="4" id="KW-0862">Zinc</keyword>
<evidence type="ECO:0000256" key="1">
    <source>
        <dbReference type="ARBA" id="ARBA00004123"/>
    </source>
</evidence>
<dbReference type="InterPro" id="IPR002156">
    <property type="entry name" value="RNaseH_domain"/>
</dbReference>
<reference evidence="7" key="1">
    <citation type="submission" date="2020-05" db="EMBL/GenBank/DDBJ databases">
        <authorList>
            <person name="Rincon C."/>
            <person name="Sanders R I."/>
            <person name="Robbins C."/>
            <person name="Chaturvedi A."/>
        </authorList>
    </citation>
    <scope>NUCLEOTIDE SEQUENCE</scope>
    <source>
        <strain evidence="7">CHB12</strain>
    </source>
</reference>
<dbReference type="PANTHER" id="PTHR46481:SF10">
    <property type="entry name" value="ZINC FINGER BED DOMAIN-CONTAINING PROTEIN 39"/>
    <property type="match status" value="1"/>
</dbReference>
<sequence>MINYEKVTDDHWLQFNEEIENNNGKLDLENLPQKQKTLNKIVRNGLANEEKKRKFIKDNLNIITPLLNEFPIGNNSKPLIYISLVEFKQLVKDLFRLVQAKYIEEDQIYKQEKIKFYVERRLEDLQDNKSRMIDSILERKRKTIILDRLLIERDGVQSLCLDDKEIVKEAENHYQNVAGKRSNNFLVLDDRWSNRYKPIQQIDQMWYSEILIPISIEEWRDMINSLPNDKASGPSKISNEMLKKAEIHELKLGYNLGYTNPFGNSTRINVSSQAYMDDVTWLTEDKFHLEQILKIADQFNKFNNIQVNYNKFEITTNSLSVKDNDIINIKIGNEKKNIAIVKANQSVRILGVWINLNLDQKFVFNQCKDIIKQYNILVKRKDVTSKQLKYIFNHVILPRIDYKAQLNIWNKVQCDQINRIGRAMFKKKCAVVSTMPNCLIYSSFGYKIKDIYVLQLQRQFTRLRNQMNATGIVNTVLWIRAYQLQQDCILKQSPLHEWNISSNNFTLKFDLLGKILALMYDNNLELVANSTTSNKLTNGKCSLNGIIDHSILYKKGVFKQLSRKGIVFLSQLLSSDGNRMLRYKDLKNRFNISTKGRIPIWFKQLETIFITDHKLSRKVKDEFNIGRHYQFISPSIENVNVKSRDWIATYTKITDEAVIARIIDNQHDSLIAEHWIQDVKEEISPSVQLPVIKKCNGCDLKLFHTRSPRSSVKKRCLFKVDKQTTIKVKASSIECDKYIMDTAIFENLALAENLFYTDNSIGVNTSLNDVLKYVSPFSVRSKLLEIKSNLSDAMYITAYTDGSLKSHASSASHMGGAFVITEPISVIFNVSFEDQPSVVKAELLAILLLIMTCPKYASVLIYCDSQIIVTKFLELFDRSLAEINKMKLPYQIYWTLLFKFIKFFALDVRVEKVKAHSNNQYNDLADKYAKESIDEDSIIFHDQILNFKALIKWNHLIVERDDIQLIKQIFEADNLNQFLNLNRNNLINNRHFFTLVDWKTSYRLNKKSQYITSKGDEVFQQLAFKIKANELPTLDNLHKRSPRLYPSNLQCQFCKNCNETLHHLWTCSQLTVIYKELFDSLYDILSVWVKKFCTLDNVDDILDQEKSIFIQSLQMSNDFNISHLAKGLISMKFVGFLREKFKLDQNSRDIIFEQFYRIVIFKFSFYIWIKRNSLVLDLERHIGITNKMKKNKRKYTVCCNYCFYWSYDKDTMMKILIRWIVIHQHSFTIVEENYFINFVHSLHLSAKIPSTDTIKNKIMTYYEEDKVKMKALLKDLPGKVSFTMDCWTSPSTKSFLSITAHFINKEWNLQNIIIDFIQTQDSHTGSNIKDAFLLGISNMSLESKIMGITTDNASNNSTFMTSLSIWAAENVVNFNKKEQHIRCFAHSINLSVKEALSCLDGEISLLRELIVKIRASSLRREKLSNACKNNDINDLKPILDVPTRWNSTFDMIKRALQLKVALEYIVFHDKDLKKYTFSEEK</sequence>
<dbReference type="GO" id="GO:0003676">
    <property type="term" value="F:nucleic acid binding"/>
    <property type="evidence" value="ECO:0007669"/>
    <property type="project" value="InterPro"/>
</dbReference>
<organism evidence="7 8">
    <name type="scientific">Rhizophagus irregularis</name>
    <dbReference type="NCBI Taxonomy" id="588596"/>
    <lineage>
        <taxon>Eukaryota</taxon>
        <taxon>Fungi</taxon>
        <taxon>Fungi incertae sedis</taxon>
        <taxon>Mucoromycota</taxon>
        <taxon>Glomeromycotina</taxon>
        <taxon>Glomeromycetes</taxon>
        <taxon>Glomerales</taxon>
        <taxon>Glomeraceae</taxon>
        <taxon>Rhizophagus</taxon>
    </lineage>
</organism>
<dbReference type="PANTHER" id="PTHR46481">
    <property type="entry name" value="ZINC FINGER BED DOMAIN-CONTAINING PROTEIN 4"/>
    <property type="match status" value="1"/>
</dbReference>
<dbReference type="VEuPathDB" id="FungiDB:RhiirFUN_005449"/>
<evidence type="ECO:0000256" key="4">
    <source>
        <dbReference type="ARBA" id="ARBA00022833"/>
    </source>
</evidence>
<evidence type="ECO:0000256" key="2">
    <source>
        <dbReference type="ARBA" id="ARBA00022723"/>
    </source>
</evidence>
<evidence type="ECO:0000256" key="5">
    <source>
        <dbReference type="ARBA" id="ARBA00023242"/>
    </source>
</evidence>
<name>A0A915Z7L1_9GLOM</name>
<comment type="caution">
    <text evidence="7">The sequence shown here is derived from an EMBL/GenBank/DDBJ whole genome shotgun (WGS) entry which is preliminary data.</text>
</comment>
<protein>
    <recommendedName>
        <fullName evidence="6">RNase H type-1 domain-containing protein</fullName>
    </recommendedName>
</protein>
<dbReference type="InterPro" id="IPR052035">
    <property type="entry name" value="ZnF_BED_domain_contain"/>
</dbReference>
<proteinExistence type="predicted"/>
<dbReference type="GO" id="GO:0004523">
    <property type="term" value="F:RNA-DNA hybrid ribonuclease activity"/>
    <property type="evidence" value="ECO:0007669"/>
    <property type="project" value="InterPro"/>
</dbReference>
<dbReference type="GO" id="GO:0008270">
    <property type="term" value="F:zinc ion binding"/>
    <property type="evidence" value="ECO:0007669"/>
    <property type="project" value="UniProtKB-KW"/>
</dbReference>
<dbReference type="VEuPathDB" id="FungiDB:RhiirFUN_012922"/>
<accession>A0A915Z7L1</accession>
<evidence type="ECO:0000313" key="8">
    <source>
        <dbReference type="Proteomes" id="UP000684084"/>
    </source>
</evidence>
<comment type="subcellular location">
    <subcellularLocation>
        <location evidence="1">Nucleus</location>
    </subcellularLocation>
</comment>
<keyword evidence="2" id="KW-0479">Metal-binding</keyword>
<keyword evidence="3" id="KW-0863">Zinc-finger</keyword>
<dbReference type="OrthoDB" id="2438584at2759"/>
<dbReference type="EMBL" id="CAGKOT010000022">
    <property type="protein sequence ID" value="CAB5366012.1"/>
    <property type="molecule type" value="Genomic_DNA"/>
</dbReference>
<gene>
    <name evidence="7" type="ORF">CHRIB12_LOCUS10654</name>
</gene>
<dbReference type="VEuPathDB" id="FungiDB:RhiirFUN_002049"/>
<feature type="domain" description="RNase H type-1" evidence="6">
    <location>
        <begin position="792"/>
        <end position="934"/>
    </location>
</feature>
<evidence type="ECO:0000259" key="6">
    <source>
        <dbReference type="PROSITE" id="PS50879"/>
    </source>
</evidence>
<dbReference type="GO" id="GO:0005634">
    <property type="term" value="C:nucleus"/>
    <property type="evidence" value="ECO:0007669"/>
    <property type="project" value="UniProtKB-SubCell"/>
</dbReference>